<keyword evidence="3" id="KW-0645">Protease</keyword>
<dbReference type="InterPro" id="IPR042467">
    <property type="entry name" value="Peptidase_C65_otubain_sub2"/>
</dbReference>
<dbReference type="PANTHER" id="PTHR12931:SF15">
    <property type="entry name" value="UBIQUITIN THIOESTERASE OTUBAIN-LIKE"/>
    <property type="match status" value="1"/>
</dbReference>
<name>A0A397HAY1_9EURO</name>
<dbReference type="GO" id="GO:0004843">
    <property type="term" value="F:cysteine-type deubiquitinase activity"/>
    <property type="evidence" value="ECO:0007669"/>
    <property type="project" value="UniProtKB-EC"/>
</dbReference>
<evidence type="ECO:0000256" key="2">
    <source>
        <dbReference type="ARBA" id="ARBA00012759"/>
    </source>
</evidence>
<evidence type="ECO:0000256" key="6">
    <source>
        <dbReference type="ARBA" id="ARBA00022807"/>
    </source>
</evidence>
<dbReference type="EC" id="3.4.19.12" evidence="2"/>
<dbReference type="STRING" id="1245748.A0A397HAY1"/>
<evidence type="ECO:0000256" key="3">
    <source>
        <dbReference type="ARBA" id="ARBA00022670"/>
    </source>
</evidence>
<feature type="compositionally biased region" description="Low complexity" evidence="7">
    <location>
        <begin position="372"/>
        <end position="381"/>
    </location>
</feature>
<dbReference type="PANTHER" id="PTHR12931">
    <property type="entry name" value="UBIQUITIN THIOLESTERASE PROTEIN OTUB"/>
    <property type="match status" value="1"/>
</dbReference>
<evidence type="ECO:0000256" key="7">
    <source>
        <dbReference type="SAM" id="MobiDB-lite"/>
    </source>
</evidence>
<comment type="catalytic activity">
    <reaction evidence="1">
        <text>Thiol-dependent hydrolysis of ester, thioester, amide, peptide and isopeptide bonds formed by the C-terminal Gly of ubiquitin (a 76-residue protein attached to proteins as an intracellular targeting signal).</text>
        <dbReference type="EC" id="3.4.19.12"/>
    </reaction>
</comment>
<evidence type="ECO:0000313" key="8">
    <source>
        <dbReference type="EMBL" id="RLL96578.1"/>
    </source>
</evidence>
<feature type="compositionally biased region" description="Basic and acidic residues" evidence="7">
    <location>
        <begin position="420"/>
        <end position="431"/>
    </location>
</feature>
<feature type="region of interest" description="Disordered" evidence="7">
    <location>
        <begin position="399"/>
        <end position="431"/>
    </location>
</feature>
<dbReference type="FunFam" id="1.20.1300.20:FF:000003">
    <property type="entry name" value="Ubiquitin thiolesterase (OtuB1), putative"/>
    <property type="match status" value="1"/>
</dbReference>
<evidence type="ECO:0000256" key="1">
    <source>
        <dbReference type="ARBA" id="ARBA00000707"/>
    </source>
</evidence>
<protein>
    <recommendedName>
        <fullName evidence="2">ubiquitinyl hydrolase 1</fullName>
        <ecNumber evidence="2">3.4.19.12</ecNumber>
    </recommendedName>
</protein>
<accession>A0A397HAY1</accession>
<reference evidence="8 9" key="1">
    <citation type="submission" date="2018-08" db="EMBL/GenBank/DDBJ databases">
        <title>Draft genome sequences of two Aspergillus turcosus clinical strains isolated from bronchoalveolar lavage fluid: one azole-susceptible and the other azole-resistant.</title>
        <authorList>
            <person name="Parent-Michaud M."/>
            <person name="Dufresne P.J."/>
            <person name="Fournier E."/>
            <person name="Martineau C."/>
            <person name="Moreira S."/>
            <person name="Perkins V."/>
            <person name="De Repentigny L."/>
            <person name="Dufresne S.F."/>
        </authorList>
    </citation>
    <scope>NUCLEOTIDE SEQUENCE [LARGE SCALE GENOMIC DNA]</scope>
    <source>
        <strain evidence="8">HMR AF 1038</strain>
    </source>
</reference>
<sequence length="431" mass="47888">MNTLSPDEMKRFQELSNEFEADVQGPLVSMKQSSSAIALEYANADPTYVTKTNALAVTHPFTRVMKGDGNCGWRAVAFGYFESLFNLRDTLQVHHELQRIKLLSSLLDQVGQQEHLYEIFVEATEQVFTQVSEAIQNGVHDESFLVEAFNIDYNSSAVITHFRLLTSAWMKLNPHRYQAFLSLPLDQYCATRIETVKTEIDEVGLQALVDGVIEGSGFAVEILYLDRSAGDAVTPHLLTPSRPSSATIRLLYRPGHYDILYRLEPTVNMEPVVNYQFGMTTNYCPWDQGALSFDVNPSLMSIPGLMMDPSFGLAPAAPAAISPAMSPAPPSPYRVSPPHEVYQPSMPSPPATIPVTSPPPPRMSGPPPPMSSLPSRSSDGPQIRLNPLVMKQNLSHSLPVTTPFKNSPYNQAHFQNQDFEPIHWEPSESRK</sequence>
<dbReference type="Gene3D" id="3.30.200.60">
    <property type="entry name" value="Peptidase C65 Otubain, subdomain 1"/>
    <property type="match status" value="1"/>
</dbReference>
<keyword evidence="5" id="KW-0378">Hydrolase</keyword>
<dbReference type="SUPFAM" id="SSF54001">
    <property type="entry name" value="Cysteine proteinases"/>
    <property type="match status" value="1"/>
</dbReference>
<keyword evidence="4" id="KW-0833">Ubl conjugation pathway</keyword>
<dbReference type="GO" id="GO:0006508">
    <property type="term" value="P:proteolysis"/>
    <property type="evidence" value="ECO:0007669"/>
    <property type="project" value="UniProtKB-KW"/>
</dbReference>
<dbReference type="GO" id="GO:0071108">
    <property type="term" value="P:protein K48-linked deubiquitination"/>
    <property type="evidence" value="ECO:0007669"/>
    <property type="project" value="TreeGrafter"/>
</dbReference>
<organism evidence="8 9">
    <name type="scientific">Aspergillus turcosus</name>
    <dbReference type="NCBI Taxonomy" id="1245748"/>
    <lineage>
        <taxon>Eukaryota</taxon>
        <taxon>Fungi</taxon>
        <taxon>Dikarya</taxon>
        <taxon>Ascomycota</taxon>
        <taxon>Pezizomycotina</taxon>
        <taxon>Eurotiomycetes</taxon>
        <taxon>Eurotiomycetidae</taxon>
        <taxon>Eurotiales</taxon>
        <taxon>Aspergillaceae</taxon>
        <taxon>Aspergillus</taxon>
        <taxon>Aspergillus subgen. Fumigati</taxon>
    </lineage>
</organism>
<evidence type="ECO:0000256" key="5">
    <source>
        <dbReference type="ARBA" id="ARBA00022801"/>
    </source>
</evidence>
<evidence type="ECO:0000256" key="4">
    <source>
        <dbReference type="ARBA" id="ARBA00022786"/>
    </source>
</evidence>
<keyword evidence="9" id="KW-1185">Reference proteome</keyword>
<dbReference type="InterPro" id="IPR042468">
    <property type="entry name" value="Peptidase_C65_otubain_sub1"/>
</dbReference>
<dbReference type="GO" id="GO:0005634">
    <property type="term" value="C:nucleus"/>
    <property type="evidence" value="ECO:0007669"/>
    <property type="project" value="TreeGrafter"/>
</dbReference>
<dbReference type="GO" id="GO:0043130">
    <property type="term" value="F:ubiquitin binding"/>
    <property type="evidence" value="ECO:0007669"/>
    <property type="project" value="TreeGrafter"/>
</dbReference>
<dbReference type="OrthoDB" id="18915at2759"/>
<feature type="compositionally biased region" description="Polar residues" evidence="7">
    <location>
        <begin position="399"/>
        <end position="418"/>
    </location>
</feature>
<dbReference type="Pfam" id="PF10275">
    <property type="entry name" value="Peptidase_C65"/>
    <property type="match status" value="1"/>
</dbReference>
<comment type="caution">
    <text evidence="8">The sequence shown here is derived from an EMBL/GenBank/DDBJ whole genome shotgun (WGS) entry which is preliminary data.</text>
</comment>
<feature type="region of interest" description="Disordered" evidence="7">
    <location>
        <begin position="325"/>
        <end position="385"/>
    </location>
</feature>
<dbReference type="CDD" id="cd22749">
    <property type="entry name" value="Otubain_C65"/>
    <property type="match status" value="1"/>
</dbReference>
<dbReference type="AlphaFoldDB" id="A0A397HAY1"/>
<dbReference type="Gene3D" id="1.20.1300.20">
    <property type="entry name" value="Peptidase C65 Otubain, subdomain 2"/>
    <property type="match status" value="1"/>
</dbReference>
<dbReference type="InterPro" id="IPR019400">
    <property type="entry name" value="Peptidase_C65_otubain"/>
</dbReference>
<dbReference type="EMBL" id="NIDN02000106">
    <property type="protein sequence ID" value="RLL96578.1"/>
    <property type="molecule type" value="Genomic_DNA"/>
</dbReference>
<keyword evidence="6" id="KW-0788">Thiol protease</keyword>
<feature type="compositionally biased region" description="Pro residues" evidence="7">
    <location>
        <begin position="346"/>
        <end position="371"/>
    </location>
</feature>
<dbReference type="InterPro" id="IPR038765">
    <property type="entry name" value="Papain-like_cys_pep_sf"/>
</dbReference>
<gene>
    <name evidence="8" type="ORF">CFD26_104454</name>
</gene>
<evidence type="ECO:0000313" key="9">
    <source>
        <dbReference type="Proteomes" id="UP000215289"/>
    </source>
</evidence>
<dbReference type="Proteomes" id="UP000215289">
    <property type="component" value="Unassembled WGS sequence"/>
</dbReference>
<proteinExistence type="predicted"/>